<accession>A0ABD0Y8F4</accession>
<sequence>MSSRKPGYPECPAVPRGVIGVTSAVLHPRPPPPIKKPTPKLEDKKRVVPAIRNVPRKCKPLKTKSEQPSLRSKPVKNSRSLSRLDRGPIQGLELAEYKDDNLKDIGYLKIRPSEDLSDVKREKKTILEMVGGVGVHRMPVEDNMWKTDWKEEEPKKMKKVTKPQALQAAQLGARYKLLQTQKPLSKLPLTLARRPLGVPKRDCTHAVGDRPSETLRMVPQKLQTLKKPAPRQIADPKVLLKTTNTAVLRDTTESVVGIDILEYAVNNSVHAAPDIRSYIDTAIHIDVLKWDRLLKVVHIGSTAGSEKTISIAPRRKTR</sequence>
<keyword evidence="3" id="KW-1185">Reference proteome</keyword>
<evidence type="ECO:0000256" key="1">
    <source>
        <dbReference type="SAM" id="MobiDB-lite"/>
    </source>
</evidence>
<evidence type="ECO:0000313" key="2">
    <source>
        <dbReference type="EMBL" id="KAL1115233.1"/>
    </source>
</evidence>
<feature type="compositionally biased region" description="Polar residues" evidence="1">
    <location>
        <begin position="66"/>
        <end position="81"/>
    </location>
</feature>
<evidence type="ECO:0000313" key="3">
    <source>
        <dbReference type="Proteomes" id="UP001558652"/>
    </source>
</evidence>
<gene>
    <name evidence="2" type="ORF">AAG570_007264</name>
</gene>
<dbReference type="AlphaFoldDB" id="A0ABD0Y8F4"/>
<reference evidence="2 3" key="1">
    <citation type="submission" date="2024-07" db="EMBL/GenBank/DDBJ databases">
        <title>Chromosome-level genome assembly of the water stick insect Ranatra chinensis (Heteroptera: Nepidae).</title>
        <authorList>
            <person name="Liu X."/>
        </authorList>
    </citation>
    <scope>NUCLEOTIDE SEQUENCE [LARGE SCALE GENOMIC DNA]</scope>
    <source>
        <strain evidence="2">Cailab_2021Rc</strain>
        <tissue evidence="2">Muscle</tissue>
    </source>
</reference>
<organism evidence="2 3">
    <name type="scientific">Ranatra chinensis</name>
    <dbReference type="NCBI Taxonomy" id="642074"/>
    <lineage>
        <taxon>Eukaryota</taxon>
        <taxon>Metazoa</taxon>
        <taxon>Ecdysozoa</taxon>
        <taxon>Arthropoda</taxon>
        <taxon>Hexapoda</taxon>
        <taxon>Insecta</taxon>
        <taxon>Pterygota</taxon>
        <taxon>Neoptera</taxon>
        <taxon>Paraneoptera</taxon>
        <taxon>Hemiptera</taxon>
        <taxon>Heteroptera</taxon>
        <taxon>Panheteroptera</taxon>
        <taxon>Nepomorpha</taxon>
        <taxon>Nepidae</taxon>
        <taxon>Ranatrinae</taxon>
        <taxon>Ranatra</taxon>
    </lineage>
</organism>
<proteinExistence type="predicted"/>
<dbReference type="EMBL" id="JBFDAA010000020">
    <property type="protein sequence ID" value="KAL1115233.1"/>
    <property type="molecule type" value="Genomic_DNA"/>
</dbReference>
<dbReference type="Proteomes" id="UP001558652">
    <property type="component" value="Unassembled WGS sequence"/>
</dbReference>
<feature type="region of interest" description="Disordered" evidence="1">
    <location>
        <begin position="23"/>
        <end position="84"/>
    </location>
</feature>
<comment type="caution">
    <text evidence="2">The sequence shown here is derived from an EMBL/GenBank/DDBJ whole genome shotgun (WGS) entry which is preliminary data.</text>
</comment>
<protein>
    <submittedName>
        <fullName evidence="2">Uncharacterized protein</fullName>
    </submittedName>
</protein>
<name>A0ABD0Y8F4_9HEMI</name>